<evidence type="ECO:0000256" key="1">
    <source>
        <dbReference type="ARBA" id="ARBA00004496"/>
    </source>
</evidence>
<dbReference type="AlphaFoldDB" id="A0A194Q0I0"/>
<organism evidence="4 5">
    <name type="scientific">Papilio xuthus</name>
    <name type="common">Asian swallowtail butterfly</name>
    <dbReference type="NCBI Taxonomy" id="66420"/>
    <lineage>
        <taxon>Eukaryota</taxon>
        <taxon>Metazoa</taxon>
        <taxon>Ecdysozoa</taxon>
        <taxon>Arthropoda</taxon>
        <taxon>Hexapoda</taxon>
        <taxon>Insecta</taxon>
        <taxon>Pterygota</taxon>
        <taxon>Neoptera</taxon>
        <taxon>Endopterygota</taxon>
        <taxon>Lepidoptera</taxon>
        <taxon>Glossata</taxon>
        <taxon>Ditrysia</taxon>
        <taxon>Papilionoidea</taxon>
        <taxon>Papilionidae</taxon>
        <taxon>Papilioninae</taxon>
        <taxon>Papilio</taxon>
    </lineage>
</organism>
<evidence type="ECO:0000256" key="2">
    <source>
        <dbReference type="ARBA" id="ARBA00022490"/>
    </source>
</evidence>
<evidence type="ECO:0000256" key="3">
    <source>
        <dbReference type="SAM" id="MobiDB-lite"/>
    </source>
</evidence>
<feature type="compositionally biased region" description="Basic residues" evidence="3">
    <location>
        <begin position="194"/>
        <end position="205"/>
    </location>
</feature>
<dbReference type="InterPro" id="IPR018862">
    <property type="entry name" value="eIF4E-T"/>
</dbReference>
<dbReference type="GO" id="GO:0036464">
    <property type="term" value="C:cytoplasmic ribonucleoprotein granule"/>
    <property type="evidence" value="ECO:0007669"/>
    <property type="project" value="UniProtKB-ARBA"/>
</dbReference>
<comment type="subcellular location">
    <subcellularLocation>
        <location evidence="1">Cytoplasm</location>
    </subcellularLocation>
</comment>
<dbReference type="PANTHER" id="PTHR12269">
    <property type="entry name" value="EUKARYOTIC TRANSLATION INITIATION FACTOR 4E TRANSPORTER"/>
    <property type="match status" value="1"/>
</dbReference>
<gene>
    <name evidence="4" type="ORF">RR46_10405</name>
</gene>
<accession>A0A194Q0I0</accession>
<evidence type="ECO:0000313" key="5">
    <source>
        <dbReference type="Proteomes" id="UP000053268"/>
    </source>
</evidence>
<reference evidence="4 5" key="1">
    <citation type="journal article" date="2015" name="Nat. Commun.">
        <title>Outbred genome sequencing and CRISPR/Cas9 gene editing in butterflies.</title>
        <authorList>
            <person name="Li X."/>
            <person name="Fan D."/>
            <person name="Zhang W."/>
            <person name="Liu G."/>
            <person name="Zhang L."/>
            <person name="Zhao L."/>
            <person name="Fang X."/>
            <person name="Chen L."/>
            <person name="Dong Y."/>
            <person name="Chen Y."/>
            <person name="Ding Y."/>
            <person name="Zhao R."/>
            <person name="Feng M."/>
            <person name="Zhu Y."/>
            <person name="Feng Y."/>
            <person name="Jiang X."/>
            <person name="Zhu D."/>
            <person name="Xiang H."/>
            <person name="Feng X."/>
            <person name="Li S."/>
            <person name="Wang J."/>
            <person name="Zhang G."/>
            <person name="Kronforst M.R."/>
            <person name="Wang W."/>
        </authorList>
    </citation>
    <scope>NUCLEOTIDE SEQUENCE [LARGE SCALE GENOMIC DNA]</scope>
    <source>
        <strain evidence="4">Ya'a_city_454_Px</strain>
        <tissue evidence="4">Whole body</tissue>
    </source>
</reference>
<dbReference type="Proteomes" id="UP000053268">
    <property type="component" value="Unassembled WGS sequence"/>
</dbReference>
<feature type="compositionally biased region" description="Basic and acidic residues" evidence="3">
    <location>
        <begin position="143"/>
        <end position="160"/>
    </location>
</feature>
<keyword evidence="2" id="KW-0963">Cytoplasm</keyword>
<dbReference type="GO" id="GO:0017148">
    <property type="term" value="P:negative regulation of translation"/>
    <property type="evidence" value="ECO:0007669"/>
    <property type="project" value="TreeGrafter"/>
</dbReference>
<name>A0A194Q0I0_PAPXU</name>
<dbReference type="STRING" id="66420.A0A194Q0I0"/>
<feature type="compositionally biased region" description="Pro residues" evidence="3">
    <location>
        <begin position="180"/>
        <end position="189"/>
    </location>
</feature>
<evidence type="ECO:0000313" key="4">
    <source>
        <dbReference type="EMBL" id="KPI99087.1"/>
    </source>
</evidence>
<protein>
    <submittedName>
        <fullName evidence="4">Uncharacterized protein</fullName>
    </submittedName>
</protein>
<feature type="compositionally biased region" description="Basic and acidic residues" evidence="3">
    <location>
        <begin position="116"/>
        <end position="131"/>
    </location>
</feature>
<proteinExistence type="predicted"/>
<dbReference type="GO" id="GO:0003729">
    <property type="term" value="F:mRNA binding"/>
    <property type="evidence" value="ECO:0007669"/>
    <property type="project" value="TreeGrafter"/>
</dbReference>
<dbReference type="PANTHER" id="PTHR12269:SF1">
    <property type="entry name" value="EUKARYOTIC TRANSLATION INITIATION FACTOR 4E TRANSPORTER"/>
    <property type="match status" value="1"/>
</dbReference>
<feature type="region of interest" description="Disordered" evidence="3">
    <location>
        <begin position="110"/>
        <end position="214"/>
    </location>
</feature>
<dbReference type="EMBL" id="KQ459582">
    <property type="protein sequence ID" value="KPI99087.1"/>
    <property type="molecule type" value="Genomic_DNA"/>
</dbReference>
<keyword evidence="5" id="KW-1185">Reference proteome</keyword>
<sequence>MHAFVLRYRSALRKVPTQMPPHVRAGPPTKRVKRVSWRDAGEAGEASEDAGGGGQCAGDPAVLALGPARRPLVYPRDLLLRLRHSPLVKRGLEHAFRGCDAALALVLKKGSDSPNDDDRGAKGDAPNDNHKVSAGGGGGGGGVRERRAADPRERVRRESEGSGIVLSPQRRSFVSGCGAPAPPAPPPRPDSPHHPHPHPHPHTHTHTQTTGKTAEQVTETLWTFSNRGVITVGYKCEKNRSV</sequence>
<dbReference type="GO" id="GO:0005634">
    <property type="term" value="C:nucleus"/>
    <property type="evidence" value="ECO:0007669"/>
    <property type="project" value="TreeGrafter"/>
</dbReference>